<dbReference type="OrthoDB" id="6256565at2759"/>
<protein>
    <submittedName>
        <fullName evidence="2">Uncharacterized protein</fullName>
    </submittedName>
</protein>
<keyword evidence="3" id="KW-1185">Reference proteome</keyword>
<feature type="region of interest" description="Disordered" evidence="1">
    <location>
        <begin position="440"/>
        <end position="571"/>
    </location>
</feature>
<sequence>MHIEATHYGQRWNNRRSGTTSAPSDTQVPRPSSWSSNSMKSRAVRKPPIAHSHSVQPSTGMHVNIPVSSAMSEYSPIVYSTDHNHPLASEDQKRHFFPASYDTQFLSDSSFTSSLTATFMDQQYQTFYRQHTDPNGPDPLPMHIVSKLKERFEKRVLHHHHPHHSHQSDNRRCQSDLKFQDNWSGSASSFLHSKPDKYQLVAAFLVNKGAVEAWHIYAPLPVDVGQSSEDCTGTRMLELTQRRLRLIQRYYSGARQYVVLYVNSNFAEHYLPMGLAREAGSAESFTKKTNKSRKSSNPDVFHTGHRIVSRILSSVRRTQRRSRSVNEVTENMKEKQQQQQEQAQSPHSETTDNSPSELIVSDPVNSCLRRNQSLPPFSRSDDLSANDDPKTSSPQSSFPSRSVSQTHGNSFIRRVFEHIWSSYSRPNHSKSVNFAKQLNGASSSQTATDNFQSSDDMPLAEGKSSTPKGRIDSHENESSSSGLIDFSSSTGSTTSDHLASSQPDILIVPSNGESRRKANGFDSFAKERKLEQQQQQQRQQQQQQRQRQHQEQQQQQQQQQQIWLPKSIQSR</sequence>
<feature type="region of interest" description="Disordered" evidence="1">
    <location>
        <begin position="1"/>
        <end position="60"/>
    </location>
</feature>
<dbReference type="Proteomes" id="UP000728185">
    <property type="component" value="Unassembled WGS sequence"/>
</dbReference>
<feature type="compositionally biased region" description="Low complexity" evidence="1">
    <location>
        <begin position="532"/>
        <end position="561"/>
    </location>
</feature>
<feature type="compositionally biased region" description="Polar residues" evidence="1">
    <location>
        <begin position="440"/>
        <end position="455"/>
    </location>
</feature>
<evidence type="ECO:0000256" key="1">
    <source>
        <dbReference type="SAM" id="MobiDB-lite"/>
    </source>
</evidence>
<gene>
    <name evidence="2" type="ORF">FBUS_03239</name>
</gene>
<organism evidence="2 3">
    <name type="scientific">Fasciolopsis buskii</name>
    <dbReference type="NCBI Taxonomy" id="27845"/>
    <lineage>
        <taxon>Eukaryota</taxon>
        <taxon>Metazoa</taxon>
        <taxon>Spiralia</taxon>
        <taxon>Lophotrochozoa</taxon>
        <taxon>Platyhelminthes</taxon>
        <taxon>Trematoda</taxon>
        <taxon>Digenea</taxon>
        <taxon>Plagiorchiida</taxon>
        <taxon>Echinostomata</taxon>
        <taxon>Echinostomatoidea</taxon>
        <taxon>Fasciolidae</taxon>
        <taxon>Fasciolopsis</taxon>
    </lineage>
</organism>
<evidence type="ECO:0000313" key="2">
    <source>
        <dbReference type="EMBL" id="KAA0190611.1"/>
    </source>
</evidence>
<comment type="caution">
    <text evidence="2">The sequence shown here is derived from an EMBL/GenBank/DDBJ whole genome shotgun (WGS) entry which is preliminary data.</text>
</comment>
<feature type="region of interest" description="Disordered" evidence="1">
    <location>
        <begin position="284"/>
        <end position="303"/>
    </location>
</feature>
<proteinExistence type="predicted"/>
<dbReference type="AlphaFoldDB" id="A0A8E0RQM9"/>
<reference evidence="2" key="1">
    <citation type="submission" date="2019-05" db="EMBL/GenBank/DDBJ databases">
        <title>Annotation for the trematode Fasciolopsis buski.</title>
        <authorList>
            <person name="Choi Y.-J."/>
        </authorList>
    </citation>
    <scope>NUCLEOTIDE SEQUENCE</scope>
    <source>
        <strain evidence="2">HT</strain>
        <tissue evidence="2">Whole worm</tissue>
    </source>
</reference>
<feature type="region of interest" description="Disordered" evidence="1">
    <location>
        <begin position="311"/>
        <end position="406"/>
    </location>
</feature>
<evidence type="ECO:0000313" key="3">
    <source>
        <dbReference type="Proteomes" id="UP000728185"/>
    </source>
</evidence>
<feature type="compositionally biased region" description="Polar residues" evidence="1">
    <location>
        <begin position="11"/>
        <end position="40"/>
    </location>
</feature>
<feature type="compositionally biased region" description="Low complexity" evidence="1">
    <location>
        <begin position="478"/>
        <end position="495"/>
    </location>
</feature>
<feature type="compositionally biased region" description="Polar residues" evidence="1">
    <location>
        <begin position="345"/>
        <end position="356"/>
    </location>
</feature>
<dbReference type="EMBL" id="LUCM01006884">
    <property type="protein sequence ID" value="KAA0190611.1"/>
    <property type="molecule type" value="Genomic_DNA"/>
</dbReference>
<name>A0A8E0RQM9_9TREM</name>
<feature type="compositionally biased region" description="Low complexity" evidence="1">
    <location>
        <begin position="392"/>
        <end position="405"/>
    </location>
</feature>
<accession>A0A8E0RQM9</accession>
<feature type="compositionally biased region" description="Basic and acidic residues" evidence="1">
    <location>
        <begin position="379"/>
        <end position="390"/>
    </location>
</feature>